<name>A0A6I1MIE7_9CLOT</name>
<comment type="caution">
    <text evidence="1">The sequence shown here is derived from an EMBL/GenBank/DDBJ whole genome shotgun (WGS) entry which is preliminary data.</text>
</comment>
<sequence>MIRTIVCEKDRCNGNKFYIKNKDDKLTILCTECSSECDFDVSYYNFTMLSNCCNCNNDTFKIFKDTEKEGLYAKCTECGNPPEKIYIDLDGNQVSYDSKILNDVKEIVYKIDQRIYDLERKLESLENGQELLEQSLAYVTKFLSE</sequence>
<dbReference type="RefSeq" id="WP_152888733.1">
    <property type="nucleotide sequence ID" value="NZ_WHJC01000057.1"/>
</dbReference>
<accession>A0A6I1MIE7</accession>
<proteinExistence type="predicted"/>
<keyword evidence="2" id="KW-1185">Reference proteome</keyword>
<evidence type="ECO:0000313" key="1">
    <source>
        <dbReference type="EMBL" id="MPQ43316.1"/>
    </source>
</evidence>
<organism evidence="1 2">
    <name type="scientific">Clostridium tarantellae</name>
    <dbReference type="NCBI Taxonomy" id="39493"/>
    <lineage>
        <taxon>Bacteria</taxon>
        <taxon>Bacillati</taxon>
        <taxon>Bacillota</taxon>
        <taxon>Clostridia</taxon>
        <taxon>Eubacteriales</taxon>
        <taxon>Clostridiaceae</taxon>
        <taxon>Clostridium</taxon>
    </lineage>
</organism>
<dbReference type="AlphaFoldDB" id="A0A6I1MIE7"/>
<dbReference type="EMBL" id="WHJC01000057">
    <property type="protein sequence ID" value="MPQ43316.1"/>
    <property type="molecule type" value="Genomic_DNA"/>
</dbReference>
<dbReference type="Proteomes" id="UP000430345">
    <property type="component" value="Unassembled WGS sequence"/>
</dbReference>
<reference evidence="1 2" key="1">
    <citation type="submission" date="2019-10" db="EMBL/GenBank/DDBJ databases">
        <title>The Genome Sequence of Clostridium tarantellae Isolated from Fish Brain.</title>
        <authorList>
            <person name="Bano L."/>
            <person name="Kiel M."/>
            <person name="Sales G."/>
            <person name="Doxey A.C."/>
            <person name="Mansfield M.J."/>
            <person name="Schiavone M."/>
            <person name="Rossetto O."/>
            <person name="Pirazzini M."/>
            <person name="Dobrindt U."/>
            <person name="Montecucco C."/>
        </authorList>
    </citation>
    <scope>NUCLEOTIDE SEQUENCE [LARGE SCALE GENOMIC DNA]</scope>
    <source>
        <strain evidence="1 2">DSM 3997</strain>
    </source>
</reference>
<gene>
    <name evidence="1" type="ORF">GBZ86_06040</name>
</gene>
<protein>
    <submittedName>
        <fullName evidence="1">Uncharacterized protein</fullName>
    </submittedName>
</protein>
<evidence type="ECO:0000313" key="2">
    <source>
        <dbReference type="Proteomes" id="UP000430345"/>
    </source>
</evidence>
<dbReference type="OrthoDB" id="1920357at2"/>